<reference evidence="5" key="1">
    <citation type="submission" date="2018-12" db="EMBL/GenBank/DDBJ databases">
        <title>Tengunoibacter tsumagoiensis gen. nov., sp. nov., Dictyobacter kobayashii sp. nov., D. alpinus sp. nov., and D. joshuensis sp. nov. and description of Dictyobacteraceae fam. nov. within the order Ktedonobacterales isolated from Tengu-no-mugimeshi.</title>
        <authorList>
            <person name="Wang C.M."/>
            <person name="Zheng Y."/>
            <person name="Sakai Y."/>
            <person name="Toyoda A."/>
            <person name="Minakuchi Y."/>
            <person name="Abe K."/>
            <person name="Yokota A."/>
            <person name="Yabe S."/>
        </authorList>
    </citation>
    <scope>NUCLEOTIDE SEQUENCE [LARGE SCALE GENOMIC DNA]</scope>
    <source>
        <strain evidence="5">Uno11</strain>
    </source>
</reference>
<dbReference type="SUPFAM" id="SSF50494">
    <property type="entry name" value="Trypsin-like serine proteases"/>
    <property type="match status" value="1"/>
</dbReference>
<accession>A0A402AG52</accession>
<organism evidence="4 5">
    <name type="scientific">Dictyobacter kobayashii</name>
    <dbReference type="NCBI Taxonomy" id="2014872"/>
    <lineage>
        <taxon>Bacteria</taxon>
        <taxon>Bacillati</taxon>
        <taxon>Chloroflexota</taxon>
        <taxon>Ktedonobacteria</taxon>
        <taxon>Ktedonobacterales</taxon>
        <taxon>Dictyobacteraceae</taxon>
        <taxon>Dictyobacter</taxon>
    </lineage>
</organism>
<dbReference type="PANTHER" id="PTHR22939:SF129">
    <property type="entry name" value="SERINE PROTEASE HTRA2, MITOCHONDRIAL"/>
    <property type="match status" value="1"/>
</dbReference>
<dbReference type="Proteomes" id="UP000287188">
    <property type="component" value="Unassembled WGS sequence"/>
</dbReference>
<dbReference type="InterPro" id="IPR043504">
    <property type="entry name" value="Peptidase_S1_PA_chymotrypsin"/>
</dbReference>
<proteinExistence type="predicted"/>
<feature type="chain" id="PRO_5019123180" description="Peptidase S1 domain-containing protein" evidence="3">
    <location>
        <begin position="41"/>
        <end position="659"/>
    </location>
</feature>
<evidence type="ECO:0000256" key="1">
    <source>
        <dbReference type="SAM" id="MobiDB-lite"/>
    </source>
</evidence>
<protein>
    <recommendedName>
        <fullName evidence="6">Peptidase S1 domain-containing protein</fullName>
    </recommendedName>
</protein>
<evidence type="ECO:0000313" key="5">
    <source>
        <dbReference type="Proteomes" id="UP000287188"/>
    </source>
</evidence>
<keyword evidence="2" id="KW-1133">Transmembrane helix</keyword>
<feature type="region of interest" description="Disordered" evidence="1">
    <location>
        <begin position="624"/>
        <end position="659"/>
    </location>
</feature>
<dbReference type="GO" id="GO:0006508">
    <property type="term" value="P:proteolysis"/>
    <property type="evidence" value="ECO:0007669"/>
    <property type="project" value="TreeGrafter"/>
</dbReference>
<dbReference type="InterPro" id="IPR009003">
    <property type="entry name" value="Peptidase_S1_PA"/>
</dbReference>
<dbReference type="RefSeq" id="WP_161977236.1">
    <property type="nucleotide sequence ID" value="NZ_BIFS01000001.1"/>
</dbReference>
<keyword evidence="2" id="KW-0472">Membrane</keyword>
<dbReference type="GO" id="GO:0004252">
    <property type="term" value="F:serine-type endopeptidase activity"/>
    <property type="evidence" value="ECO:0007669"/>
    <property type="project" value="TreeGrafter"/>
</dbReference>
<evidence type="ECO:0000313" key="4">
    <source>
        <dbReference type="EMBL" id="GCE18069.1"/>
    </source>
</evidence>
<keyword evidence="5" id="KW-1185">Reference proteome</keyword>
<dbReference type="EMBL" id="BIFS01000001">
    <property type="protein sequence ID" value="GCE18069.1"/>
    <property type="molecule type" value="Genomic_DNA"/>
</dbReference>
<comment type="caution">
    <text evidence="4">The sequence shown here is derived from an EMBL/GenBank/DDBJ whole genome shotgun (WGS) entry which is preliminary data.</text>
</comment>
<dbReference type="Gene3D" id="2.40.10.120">
    <property type="match status" value="1"/>
</dbReference>
<keyword evidence="3" id="KW-0732">Signal</keyword>
<feature type="signal peptide" evidence="3">
    <location>
        <begin position="1"/>
        <end position="40"/>
    </location>
</feature>
<evidence type="ECO:0000256" key="2">
    <source>
        <dbReference type="SAM" id="Phobius"/>
    </source>
</evidence>
<name>A0A402AG52_9CHLR</name>
<dbReference type="Gene3D" id="2.40.10.10">
    <property type="entry name" value="Trypsin-like serine proteases"/>
    <property type="match status" value="1"/>
</dbReference>
<evidence type="ECO:0000256" key="3">
    <source>
        <dbReference type="SAM" id="SignalP"/>
    </source>
</evidence>
<sequence length="659" mass="72142">MGTKNSMVLFNPSSRKKLSLFSLAFISLLSIFAIPGQALAETTPGGNVTNPVVRAVDLAKPAVVRIITTLGGRLTVHFTNTQSATFPLNGGYYDLQLSGSGTFISSHGDILTADHVIHPPHDKSMDDVLQMYAAQDVADYVNQNFQVQTPYTKEDAYTNLAYGIFRSESNYNQPKSEVYLSRDYAGVMNADQLSNVPQEFHAQVDKVEQESAVDQRDVAIIHVNMEDTPSVTLGDSSNVSQQDELTIIGFPGNGDLGDPTKPDPNTYLTSSVNKIYVSSIKDHVIQVGGNVEHGDSGGPALDSEGNIVGVVSFYNQYAQTPIGTSFLQASNSAKELLSNLKIDMKPGKFQTAWKQAFDNYTSNGDGHWHKAYADFHKLQQDYPNFQAINPFMDYASQQSMHEKLPQPPQTNYMAPLITAAVIFVAAIIILALLAWFLLSRRKKPQLAYQTSGQAYQNGNTPHQPAYYPSNQTGYMGNGHRPQPYSTPQPTATPASTVMEFDSQHVPQTPQPIQDWQQMQATASPATPVGFSAANQLSEPATHTRAAAGSSVAYEPTQEPNLNVIKNKTLANRGEIDSAAVEKLKEWPVGIHDRYTAADYPASSVAQMPFPMSDAQQEYKFQRASYEKPENTQKLPKIQVNPTTSDAAEALGNNQPHQIV</sequence>
<evidence type="ECO:0008006" key="6">
    <source>
        <dbReference type="Google" id="ProtNLM"/>
    </source>
</evidence>
<dbReference type="Pfam" id="PF13365">
    <property type="entry name" value="Trypsin_2"/>
    <property type="match status" value="1"/>
</dbReference>
<feature type="transmembrane region" description="Helical" evidence="2">
    <location>
        <begin position="412"/>
        <end position="438"/>
    </location>
</feature>
<feature type="compositionally biased region" description="Polar residues" evidence="1">
    <location>
        <begin position="639"/>
        <end position="659"/>
    </location>
</feature>
<dbReference type="AlphaFoldDB" id="A0A402AG52"/>
<gene>
    <name evidence="4" type="ORF">KDK_18690</name>
</gene>
<keyword evidence="2" id="KW-0812">Transmembrane</keyword>
<dbReference type="PANTHER" id="PTHR22939">
    <property type="entry name" value="SERINE PROTEASE FAMILY S1C HTRA-RELATED"/>
    <property type="match status" value="1"/>
</dbReference>